<comment type="caution">
    <text evidence="1">The sequence shown here is derived from an EMBL/GenBank/DDBJ whole genome shotgun (WGS) entry which is preliminary data.</text>
</comment>
<reference evidence="1 2" key="1">
    <citation type="submission" date="2019-07" db="EMBL/GenBank/DDBJ databases">
        <authorList>
            <person name="Huq M.A."/>
        </authorList>
    </citation>
    <scope>NUCLEOTIDE SEQUENCE [LARGE SCALE GENOMIC DNA]</scope>
    <source>
        <strain evidence="1 2">MAH-19</strain>
    </source>
</reference>
<organism evidence="1 2">
    <name type="scientific">Mucilaginibacter corticis</name>
    <dbReference type="NCBI Taxonomy" id="2597670"/>
    <lineage>
        <taxon>Bacteria</taxon>
        <taxon>Pseudomonadati</taxon>
        <taxon>Bacteroidota</taxon>
        <taxon>Sphingobacteriia</taxon>
        <taxon>Sphingobacteriales</taxon>
        <taxon>Sphingobacteriaceae</taxon>
        <taxon>Mucilaginibacter</taxon>
    </lineage>
</organism>
<name>A0A556MFW5_9SPHI</name>
<dbReference type="AlphaFoldDB" id="A0A556MFW5"/>
<gene>
    <name evidence="1" type="ORF">FO440_20090</name>
</gene>
<accession>A0A556MFW5</accession>
<dbReference type="Proteomes" id="UP000318733">
    <property type="component" value="Unassembled WGS sequence"/>
</dbReference>
<proteinExistence type="predicted"/>
<evidence type="ECO:0000313" key="1">
    <source>
        <dbReference type="EMBL" id="TSJ38808.1"/>
    </source>
</evidence>
<keyword evidence="2" id="KW-1185">Reference proteome</keyword>
<protein>
    <submittedName>
        <fullName evidence="1">Uncharacterized protein</fullName>
    </submittedName>
</protein>
<dbReference type="RefSeq" id="WP_186292729.1">
    <property type="nucleotide sequence ID" value="NZ_VLPK01000004.1"/>
</dbReference>
<sequence>MAQIKVNISDIKKKDFVDAESALGFGRETKFELAPVNNQWLCNQTKQRYNAAYASPGEKAYYERENSVQQKFVKKIDEQTIVDFLKSIAVVEPKFSSAALNITPQTISHYADTSKFADKAKNNLSAKQIQIVLTEELKPEHIKEAIDSLQHDWWTDDYPYYSIHIILKNNDTVKIETNRQPGYMLPWRINKIESYDLNINKFFVAVMGSYKQSNKNRLEGGYLLSQIWDYCYRTFADNAIIRDNWQKLDPVFYNKLKANFKIKDLRDYTTDNGRQVEGILQPNVLPEKAVIKVWENFDSTRFLKKLILFTDSLKRYFKQSNFVFDYYKQFPATQIIFGWYQERSMKWFTPYAKLNLTNLLKPILVFP</sequence>
<evidence type="ECO:0000313" key="2">
    <source>
        <dbReference type="Proteomes" id="UP000318733"/>
    </source>
</evidence>
<dbReference type="EMBL" id="VLPK01000004">
    <property type="protein sequence ID" value="TSJ38808.1"/>
    <property type="molecule type" value="Genomic_DNA"/>
</dbReference>